<dbReference type="EMBL" id="CAJVPU010025004">
    <property type="protein sequence ID" value="CAG8694553.1"/>
    <property type="molecule type" value="Genomic_DNA"/>
</dbReference>
<dbReference type="Proteomes" id="UP000789702">
    <property type="component" value="Unassembled WGS sequence"/>
</dbReference>
<feature type="non-terminal residue" evidence="1">
    <location>
        <position position="212"/>
    </location>
</feature>
<reference evidence="1" key="1">
    <citation type="submission" date="2021-06" db="EMBL/GenBank/DDBJ databases">
        <authorList>
            <person name="Kallberg Y."/>
            <person name="Tangrot J."/>
            <person name="Rosling A."/>
        </authorList>
    </citation>
    <scope>NUCLEOTIDE SEQUENCE</scope>
    <source>
        <strain evidence="1">IL203A</strain>
    </source>
</reference>
<gene>
    <name evidence="1" type="ORF">DHETER_LOCUS11431</name>
</gene>
<comment type="caution">
    <text evidence="1">The sequence shown here is derived from an EMBL/GenBank/DDBJ whole genome shotgun (WGS) entry which is preliminary data.</text>
</comment>
<protein>
    <submittedName>
        <fullName evidence="1">15325_t:CDS:1</fullName>
    </submittedName>
</protein>
<sequence>SGEYSSSILSSPFMAINSVYLLIFKTNTEYSGLAVMGFDNIHIVNKIYENIFYFPIFLKIEPYNIVISDCSSLPNKFISLLLITKNSQRCLVLQQIIDDRFILDFYLKTTIIAHYEDETANGIWKKTNLKLKHDEITLFRFNHSLVIEKFNELNNESKHTCKPHEWQLPDNSTQYFTSHLTLWNSIHYKINSHQDYENIDKTFFKFNLEKPL</sequence>
<name>A0ACA9P823_9GLOM</name>
<keyword evidence="2" id="KW-1185">Reference proteome</keyword>
<organism evidence="1 2">
    <name type="scientific">Dentiscutata heterogama</name>
    <dbReference type="NCBI Taxonomy" id="1316150"/>
    <lineage>
        <taxon>Eukaryota</taxon>
        <taxon>Fungi</taxon>
        <taxon>Fungi incertae sedis</taxon>
        <taxon>Mucoromycota</taxon>
        <taxon>Glomeromycotina</taxon>
        <taxon>Glomeromycetes</taxon>
        <taxon>Diversisporales</taxon>
        <taxon>Gigasporaceae</taxon>
        <taxon>Dentiscutata</taxon>
    </lineage>
</organism>
<evidence type="ECO:0000313" key="2">
    <source>
        <dbReference type="Proteomes" id="UP000789702"/>
    </source>
</evidence>
<proteinExistence type="predicted"/>
<feature type="non-terminal residue" evidence="1">
    <location>
        <position position="1"/>
    </location>
</feature>
<accession>A0ACA9P823</accession>
<evidence type="ECO:0000313" key="1">
    <source>
        <dbReference type="EMBL" id="CAG8694553.1"/>
    </source>
</evidence>